<sequence length="590" mass="64167">MAATAIRTLFDWIRELQILSPHDVASLESRFPHDITDLEMGVRWLIAQNQITLFQGRKLFHGRGHELNIGPYLLLDKLGEGGMGRVYKAQQRRLDRLVALKIMRSQWVTNPTILHRFRREAQTAASLDHPNLVRLLDADQISGCYLLVMEYVAGQDLAQIIKRRGPMRPKWCVRYARQIAMGLQHAHERGIVHRDIKPSNLMIAMDEQNRMGDLKILDMGLARPFLEDANDPEVTALTKEGRVLGTPDYMAPEQAKNSRGVDWRGDLYSLGCTMFFMLTGQPPFPKETAMEKLVAHQLELPPRLTDFDPNIPVELDAIVQRLLEKSPDRRYPHAAALLAAFDQLESSWTRSTGSALVIDLTGSELSPEEMRLSSGSIVLPDGSAITGLGGDSLSGRSHASTSAQSQSAMTLPESPSGISVPMLSGTQLPQPLLGVGDPIGTASTGNIRLASLPTPPMGMPIASQVPMGTAVASQVPMGEVVATLLTPGAAIPSASTPSFGIPGEMLVPQSETHAHPVATPVETVPAVFQNLSQPDSVVGDIVVPRMPHYTTARMSLLGQGPRNWVIWAGVAAAMLAVLAVAVWRIIGTGR</sequence>
<keyword evidence="1" id="KW-0808">Transferase</keyword>
<feature type="region of interest" description="Disordered" evidence="6">
    <location>
        <begin position="388"/>
        <end position="414"/>
    </location>
</feature>
<dbReference type="SUPFAM" id="SSF56112">
    <property type="entry name" value="Protein kinase-like (PK-like)"/>
    <property type="match status" value="1"/>
</dbReference>
<evidence type="ECO:0000256" key="6">
    <source>
        <dbReference type="SAM" id="MobiDB-lite"/>
    </source>
</evidence>
<protein>
    <recommendedName>
        <fullName evidence="8">Protein kinase domain-containing protein</fullName>
    </recommendedName>
</protein>
<accession>A0A6C2YIQ7</accession>
<dbReference type="Pfam" id="PF00069">
    <property type="entry name" value="Pkinase"/>
    <property type="match status" value="1"/>
</dbReference>
<keyword evidence="3 9" id="KW-0418">Kinase</keyword>
<dbReference type="InterPro" id="IPR000719">
    <property type="entry name" value="Prot_kinase_dom"/>
</dbReference>
<evidence type="ECO:0000259" key="8">
    <source>
        <dbReference type="PROSITE" id="PS50011"/>
    </source>
</evidence>
<reference evidence="9" key="1">
    <citation type="submission" date="2019-04" db="EMBL/GenBank/DDBJ databases">
        <authorList>
            <consortium name="Science for Life Laboratories"/>
        </authorList>
    </citation>
    <scope>NUCLEOTIDE SEQUENCE</scope>
    <source>
        <strain evidence="9">MBLW1</strain>
    </source>
</reference>
<evidence type="ECO:0000256" key="4">
    <source>
        <dbReference type="ARBA" id="ARBA00022840"/>
    </source>
</evidence>
<dbReference type="InParanoid" id="A0A6C2YIQ7"/>
<dbReference type="PANTHER" id="PTHR43289">
    <property type="entry name" value="MITOGEN-ACTIVATED PROTEIN KINASE KINASE KINASE 20-RELATED"/>
    <property type="match status" value="1"/>
</dbReference>
<evidence type="ECO:0000313" key="10">
    <source>
        <dbReference type="Proteomes" id="UP000464378"/>
    </source>
</evidence>
<feature type="domain" description="Protein kinase" evidence="8">
    <location>
        <begin position="72"/>
        <end position="349"/>
    </location>
</feature>
<keyword evidence="2 5" id="KW-0547">Nucleotide-binding</keyword>
<keyword evidence="10" id="KW-1185">Reference proteome</keyword>
<dbReference type="Proteomes" id="UP000464378">
    <property type="component" value="Chromosome"/>
</dbReference>
<evidence type="ECO:0000256" key="1">
    <source>
        <dbReference type="ARBA" id="ARBA00022679"/>
    </source>
</evidence>
<evidence type="ECO:0000256" key="3">
    <source>
        <dbReference type="ARBA" id="ARBA00022777"/>
    </source>
</evidence>
<dbReference type="PROSITE" id="PS00108">
    <property type="entry name" value="PROTEIN_KINASE_ST"/>
    <property type="match status" value="1"/>
</dbReference>
<evidence type="ECO:0000256" key="7">
    <source>
        <dbReference type="SAM" id="Phobius"/>
    </source>
</evidence>
<dbReference type="GO" id="GO:0004674">
    <property type="term" value="F:protein serine/threonine kinase activity"/>
    <property type="evidence" value="ECO:0007669"/>
    <property type="project" value="UniProtKB-KW"/>
</dbReference>
<name>A0A6C2YIQ7_9BACT</name>
<proteinExistence type="predicted"/>
<keyword evidence="7" id="KW-0812">Transmembrane</keyword>
<dbReference type="CDD" id="cd14014">
    <property type="entry name" value="STKc_PknB_like"/>
    <property type="match status" value="1"/>
</dbReference>
<keyword evidence="4 5" id="KW-0067">ATP-binding</keyword>
<dbReference type="PROSITE" id="PS50011">
    <property type="entry name" value="PROTEIN_KINASE_DOM"/>
    <property type="match status" value="1"/>
</dbReference>
<dbReference type="AlphaFoldDB" id="A0A6C2YIQ7"/>
<evidence type="ECO:0000256" key="2">
    <source>
        <dbReference type="ARBA" id="ARBA00022741"/>
    </source>
</evidence>
<dbReference type="PANTHER" id="PTHR43289:SF6">
    <property type="entry name" value="SERINE_THREONINE-PROTEIN KINASE NEKL-3"/>
    <property type="match status" value="1"/>
</dbReference>
<gene>
    <name evidence="9" type="ORF">GMBLW1_25320</name>
</gene>
<dbReference type="Gene3D" id="1.10.510.10">
    <property type="entry name" value="Transferase(Phosphotransferase) domain 1"/>
    <property type="match status" value="1"/>
</dbReference>
<feature type="transmembrane region" description="Helical" evidence="7">
    <location>
        <begin position="564"/>
        <end position="586"/>
    </location>
</feature>
<dbReference type="KEGG" id="tim:GMBLW1_25320"/>
<keyword evidence="7" id="KW-1133">Transmembrane helix</keyword>
<dbReference type="InterPro" id="IPR011009">
    <property type="entry name" value="Kinase-like_dom_sf"/>
</dbReference>
<organism evidence="9">
    <name type="scientific">Tuwongella immobilis</name>
    <dbReference type="NCBI Taxonomy" id="692036"/>
    <lineage>
        <taxon>Bacteria</taxon>
        <taxon>Pseudomonadati</taxon>
        <taxon>Planctomycetota</taxon>
        <taxon>Planctomycetia</taxon>
        <taxon>Gemmatales</taxon>
        <taxon>Gemmataceae</taxon>
        <taxon>Tuwongella</taxon>
    </lineage>
</organism>
<evidence type="ECO:0000313" key="9">
    <source>
        <dbReference type="EMBL" id="VIP01428.1"/>
    </source>
</evidence>
<dbReference type="InterPro" id="IPR008271">
    <property type="entry name" value="Ser/Thr_kinase_AS"/>
</dbReference>
<dbReference type="InterPro" id="IPR017441">
    <property type="entry name" value="Protein_kinase_ATP_BS"/>
</dbReference>
<dbReference type="Gene3D" id="3.30.200.20">
    <property type="entry name" value="Phosphorylase Kinase, domain 1"/>
    <property type="match status" value="1"/>
</dbReference>
<keyword evidence="9" id="KW-0723">Serine/threonine-protein kinase</keyword>
<feature type="compositionally biased region" description="Low complexity" evidence="6">
    <location>
        <begin position="397"/>
        <end position="408"/>
    </location>
</feature>
<feature type="binding site" evidence="5">
    <location>
        <position position="101"/>
    </location>
    <ligand>
        <name>ATP</name>
        <dbReference type="ChEBI" id="CHEBI:30616"/>
    </ligand>
</feature>
<keyword evidence="7" id="KW-0472">Membrane</keyword>
<dbReference type="EMBL" id="LR586016">
    <property type="protein sequence ID" value="VIP01428.1"/>
    <property type="molecule type" value="Genomic_DNA"/>
</dbReference>
<dbReference type="PROSITE" id="PS00107">
    <property type="entry name" value="PROTEIN_KINASE_ATP"/>
    <property type="match status" value="1"/>
</dbReference>
<dbReference type="SMART" id="SM00220">
    <property type="entry name" value="S_TKc"/>
    <property type="match status" value="1"/>
</dbReference>
<dbReference type="EMBL" id="LR593887">
    <property type="protein sequence ID" value="VTR98376.1"/>
    <property type="molecule type" value="Genomic_DNA"/>
</dbReference>
<dbReference type="RefSeq" id="WP_162656634.1">
    <property type="nucleotide sequence ID" value="NZ_LR593887.1"/>
</dbReference>
<evidence type="ECO:0000256" key="5">
    <source>
        <dbReference type="PROSITE-ProRule" id="PRU10141"/>
    </source>
</evidence>
<dbReference type="GO" id="GO:0005524">
    <property type="term" value="F:ATP binding"/>
    <property type="evidence" value="ECO:0007669"/>
    <property type="project" value="UniProtKB-UniRule"/>
</dbReference>